<evidence type="ECO:0000259" key="8">
    <source>
        <dbReference type="Pfam" id="PF24961"/>
    </source>
</evidence>
<evidence type="ECO:0000256" key="3">
    <source>
        <dbReference type="ARBA" id="ARBA00022989"/>
    </source>
</evidence>
<organism evidence="10 11">
    <name type="scientific">Granulicella sibirica</name>
    <dbReference type="NCBI Taxonomy" id="2479048"/>
    <lineage>
        <taxon>Bacteria</taxon>
        <taxon>Pseudomonadati</taxon>
        <taxon>Acidobacteriota</taxon>
        <taxon>Terriglobia</taxon>
        <taxon>Terriglobales</taxon>
        <taxon>Acidobacteriaceae</taxon>
        <taxon>Granulicella</taxon>
    </lineage>
</organism>
<protein>
    <submittedName>
        <fullName evidence="10">Uncharacterized protein</fullName>
    </submittedName>
</protein>
<gene>
    <name evidence="10" type="ORF">GRAN_0727</name>
</gene>
<keyword evidence="2 5" id="KW-0812">Transmembrane</keyword>
<feature type="domain" description="NfeD1b N-terminal" evidence="9">
    <location>
        <begin position="36"/>
        <end position="197"/>
    </location>
</feature>
<keyword evidence="11" id="KW-1185">Reference proteome</keyword>
<dbReference type="PANTHER" id="PTHR33507:SF4">
    <property type="entry name" value="NODULATION COMPETITIVENESS PROTEIN NFED"/>
    <property type="match status" value="1"/>
</dbReference>
<dbReference type="AlphaFoldDB" id="A0A4Q0T2I1"/>
<dbReference type="InterPro" id="IPR056739">
    <property type="entry name" value="NfeD_membrane"/>
</dbReference>
<dbReference type="InterPro" id="IPR052165">
    <property type="entry name" value="Membrane_assoc_protease"/>
</dbReference>
<reference evidence="11" key="2">
    <citation type="submission" date="2019-02" db="EMBL/GenBank/DDBJ databases">
        <title>Granulicella sibirica sp. nov., a psychrotolerant acidobacterium isolated from an organic soil layer in forested tundra, West Siberia.</title>
        <authorList>
            <person name="Oshkin I.Y."/>
            <person name="Kulichevskaya I.S."/>
            <person name="Rijpstra W.I.C."/>
            <person name="Sinninghe Damste J.S."/>
            <person name="Rakitin A.L."/>
            <person name="Ravin N.V."/>
            <person name="Dedysh S.N."/>
        </authorList>
    </citation>
    <scope>NUCLEOTIDE SEQUENCE [LARGE SCALE GENOMIC DNA]</scope>
    <source>
        <strain evidence="11">AF10</strain>
    </source>
</reference>
<dbReference type="CDD" id="cd07020">
    <property type="entry name" value="Clp_protease_NfeD_1"/>
    <property type="match status" value="1"/>
</dbReference>
<dbReference type="Gene3D" id="2.40.50.140">
    <property type="entry name" value="Nucleic acid-binding proteins"/>
    <property type="match status" value="1"/>
</dbReference>
<dbReference type="Proteomes" id="UP000289437">
    <property type="component" value="Unassembled WGS sequence"/>
</dbReference>
<name>A0A4Q0T2I1_9BACT</name>
<dbReference type="InterPro" id="IPR029045">
    <property type="entry name" value="ClpP/crotonase-like_dom_sf"/>
</dbReference>
<evidence type="ECO:0000313" key="10">
    <source>
        <dbReference type="EMBL" id="RXH57417.1"/>
    </source>
</evidence>
<dbReference type="Gene3D" id="3.90.226.10">
    <property type="entry name" value="2-enoyl-CoA Hydratase, Chain A, domain 1"/>
    <property type="match status" value="1"/>
</dbReference>
<evidence type="ECO:0000313" key="11">
    <source>
        <dbReference type="Proteomes" id="UP000289437"/>
    </source>
</evidence>
<evidence type="ECO:0000259" key="7">
    <source>
        <dbReference type="Pfam" id="PF01957"/>
    </source>
</evidence>
<feature type="transmembrane region" description="Helical" evidence="5">
    <location>
        <begin position="241"/>
        <end position="260"/>
    </location>
</feature>
<proteinExistence type="predicted"/>
<sequence length="435" mass="45928">MSYFGRIWCVFVVLFAGQCMANAVTSTPDSTGIVVRLGIHDTIQPVTADYLRRGLTEAARMHARAVLLSLGTPGGLLSSTRDMVAAIEDSPVPVIVYIGPAGSRAGSAGFFLLESADVAAMAPGTNAGAAHPIVEGKTMDPVLKLKVENDAAAFLRSYVERRGRNVEAAEDAVRNSKSYSEQEALRMKLVDMVANDEASLLSALDGREIKRFNGNPETLHLRDAQIVAVPMSVRERLLDKLASPDLAVLLIVLGGLLIYLEFNVPGTIVPGSVGTLLFLLGVFGLNLLPIRHTSLMLLVAAFLLIALEVKFASHGVLAAAGVGALVFGLATLVDGPIDEMRVHLGTAIGAGLGFGTVTFGLAWVAMRARRNKVLTGAGAMIGRQAFVRAVYPALGTGQVEVRGELWQARTNGVLAVGEEVLVKSVDGLVLVVERA</sequence>
<accession>A0A4Q0T2I1</accession>
<feature type="transmembrane region" description="Helical" evidence="5">
    <location>
        <begin position="267"/>
        <end position="287"/>
    </location>
</feature>
<dbReference type="OrthoDB" id="9806253at2"/>
<dbReference type="Pfam" id="PF24961">
    <property type="entry name" value="NfeD_membrane"/>
    <property type="match status" value="1"/>
</dbReference>
<dbReference type="InterPro" id="IPR002810">
    <property type="entry name" value="NfeD-like_C"/>
</dbReference>
<evidence type="ECO:0000259" key="9">
    <source>
        <dbReference type="Pfam" id="PF25145"/>
    </source>
</evidence>
<dbReference type="EMBL" id="RDSM01000001">
    <property type="protein sequence ID" value="RXH57417.1"/>
    <property type="molecule type" value="Genomic_DNA"/>
</dbReference>
<dbReference type="Pfam" id="PF01957">
    <property type="entry name" value="NfeD"/>
    <property type="match status" value="1"/>
</dbReference>
<dbReference type="Pfam" id="PF25145">
    <property type="entry name" value="NfeD1b_N"/>
    <property type="match status" value="1"/>
</dbReference>
<keyword evidence="6" id="KW-0732">Signal</keyword>
<comment type="caution">
    <text evidence="10">The sequence shown here is derived from an EMBL/GenBank/DDBJ whole genome shotgun (WGS) entry which is preliminary data.</text>
</comment>
<feature type="domain" description="NfeD integral membrane" evidence="8">
    <location>
        <begin position="246"/>
        <end position="363"/>
    </location>
</feature>
<dbReference type="SUPFAM" id="SSF52096">
    <property type="entry name" value="ClpP/crotonase"/>
    <property type="match status" value="1"/>
</dbReference>
<keyword evidence="4 5" id="KW-0472">Membrane</keyword>
<feature type="transmembrane region" description="Helical" evidence="5">
    <location>
        <begin position="345"/>
        <end position="365"/>
    </location>
</feature>
<evidence type="ECO:0000256" key="2">
    <source>
        <dbReference type="ARBA" id="ARBA00022692"/>
    </source>
</evidence>
<dbReference type="InterPro" id="IPR012340">
    <property type="entry name" value="NA-bd_OB-fold"/>
</dbReference>
<evidence type="ECO:0000256" key="4">
    <source>
        <dbReference type="ARBA" id="ARBA00023136"/>
    </source>
</evidence>
<feature type="signal peptide" evidence="6">
    <location>
        <begin position="1"/>
        <end position="21"/>
    </location>
</feature>
<dbReference type="GO" id="GO:0016020">
    <property type="term" value="C:membrane"/>
    <property type="evidence" value="ECO:0007669"/>
    <property type="project" value="UniProtKB-SubCell"/>
</dbReference>
<feature type="chain" id="PRO_5020219359" evidence="6">
    <location>
        <begin position="22"/>
        <end position="435"/>
    </location>
</feature>
<feature type="domain" description="NfeD-like C-terminal" evidence="7">
    <location>
        <begin position="378"/>
        <end position="434"/>
    </location>
</feature>
<evidence type="ECO:0000256" key="5">
    <source>
        <dbReference type="SAM" id="Phobius"/>
    </source>
</evidence>
<dbReference type="SUPFAM" id="SSF141322">
    <property type="entry name" value="NfeD domain-like"/>
    <property type="match status" value="1"/>
</dbReference>
<evidence type="ECO:0000256" key="6">
    <source>
        <dbReference type="SAM" id="SignalP"/>
    </source>
</evidence>
<evidence type="ECO:0000256" key="1">
    <source>
        <dbReference type="ARBA" id="ARBA00004141"/>
    </source>
</evidence>
<reference evidence="10 11" key="1">
    <citation type="submission" date="2018-11" db="EMBL/GenBank/DDBJ databases">
        <authorList>
            <person name="Mardanov A.V."/>
            <person name="Ravin N.V."/>
            <person name="Dedysh S.N."/>
        </authorList>
    </citation>
    <scope>NUCLEOTIDE SEQUENCE [LARGE SCALE GENOMIC DNA]</scope>
    <source>
        <strain evidence="10 11">AF10</strain>
    </source>
</reference>
<dbReference type="InterPro" id="IPR056738">
    <property type="entry name" value="NfeD1b_N"/>
</dbReference>
<comment type="subcellular location">
    <subcellularLocation>
        <location evidence="1">Membrane</location>
        <topology evidence="1">Multi-pass membrane protein</topology>
    </subcellularLocation>
</comment>
<keyword evidence="3 5" id="KW-1133">Transmembrane helix</keyword>
<dbReference type="PANTHER" id="PTHR33507">
    <property type="entry name" value="INNER MEMBRANE PROTEIN YBBJ"/>
    <property type="match status" value="1"/>
</dbReference>
<feature type="transmembrane region" description="Helical" evidence="5">
    <location>
        <begin position="316"/>
        <end position="333"/>
    </location>
</feature>